<evidence type="ECO:0000313" key="3">
    <source>
        <dbReference type="Proteomes" id="UP001520878"/>
    </source>
</evidence>
<keyword evidence="3" id="KW-1185">Reference proteome</keyword>
<name>A0ABS8G8J8_9ALTE</name>
<dbReference type="EMBL" id="JAJEWP010000002">
    <property type="protein sequence ID" value="MCC2616843.1"/>
    <property type="molecule type" value="Genomic_DNA"/>
</dbReference>
<evidence type="ECO:0000313" key="2">
    <source>
        <dbReference type="EMBL" id="MCC2616843.1"/>
    </source>
</evidence>
<comment type="caution">
    <text evidence="2">The sequence shown here is derived from an EMBL/GenBank/DDBJ whole genome shotgun (WGS) entry which is preliminary data.</text>
</comment>
<proteinExistence type="predicted"/>
<protein>
    <recommendedName>
        <fullName evidence="4">Secreted protein</fullName>
    </recommendedName>
</protein>
<reference evidence="2 3" key="1">
    <citation type="submission" date="2021-10" db="EMBL/GenBank/DDBJ databases">
        <title>Draft genome of Aestuariibacter halophilus JC2043.</title>
        <authorList>
            <person name="Emsley S.A."/>
            <person name="Pfannmuller K.M."/>
            <person name="Ushijima B."/>
            <person name="Saw J.H."/>
            <person name="Videau P."/>
        </authorList>
    </citation>
    <scope>NUCLEOTIDE SEQUENCE [LARGE SCALE GENOMIC DNA]</scope>
    <source>
        <strain evidence="2 3">JC2043</strain>
    </source>
</reference>
<evidence type="ECO:0000256" key="1">
    <source>
        <dbReference type="SAM" id="SignalP"/>
    </source>
</evidence>
<feature type="signal peptide" evidence="1">
    <location>
        <begin position="1"/>
        <end position="26"/>
    </location>
</feature>
<keyword evidence="1" id="KW-0732">Signal</keyword>
<evidence type="ECO:0008006" key="4">
    <source>
        <dbReference type="Google" id="ProtNLM"/>
    </source>
</evidence>
<accession>A0ABS8G8J8</accession>
<sequence length="199" mass="22108">MKKHLSVIPLTSALLTTSLASAPAVAAHTPQEAFFEQLRTLCGRAFAGEIVENTPAGGSFEGKRLIMHVRRCSDKQLHIPFHVGDDASRTWIITRNDAGLVLKHDHRHQDGSNDVLTNYGGHTVSSGWPQVQDFPADTETQDLFVAQGIPQSNGNTWSIYLYPDRFSYRMSRDGRVFQVDFDLTTSVKPPAAPWGHEDH</sequence>
<feature type="chain" id="PRO_5045837365" description="Secreted protein" evidence="1">
    <location>
        <begin position="27"/>
        <end position="199"/>
    </location>
</feature>
<dbReference type="RefSeq" id="WP_229160579.1">
    <property type="nucleotide sequence ID" value="NZ_JAJEWP010000002.1"/>
</dbReference>
<gene>
    <name evidence="2" type="ORF">LJ739_11375</name>
</gene>
<dbReference type="Proteomes" id="UP001520878">
    <property type="component" value="Unassembled WGS sequence"/>
</dbReference>
<organism evidence="2 3">
    <name type="scientific">Fluctibacter halophilus</name>
    <dbReference type="NCBI Taxonomy" id="226011"/>
    <lineage>
        <taxon>Bacteria</taxon>
        <taxon>Pseudomonadati</taxon>
        <taxon>Pseudomonadota</taxon>
        <taxon>Gammaproteobacteria</taxon>
        <taxon>Alteromonadales</taxon>
        <taxon>Alteromonadaceae</taxon>
        <taxon>Fluctibacter</taxon>
    </lineage>
</organism>